<dbReference type="Proteomes" id="UP001231189">
    <property type="component" value="Unassembled WGS sequence"/>
</dbReference>
<keyword evidence="5" id="KW-0539">Nucleus</keyword>
<dbReference type="InterPro" id="IPR003441">
    <property type="entry name" value="NAC-dom"/>
</dbReference>
<reference evidence="8" key="1">
    <citation type="submission" date="2023-07" db="EMBL/GenBank/DDBJ databases">
        <title>A chromosome-level genome assembly of Lolium multiflorum.</title>
        <authorList>
            <person name="Chen Y."/>
            <person name="Copetti D."/>
            <person name="Kolliker R."/>
            <person name="Studer B."/>
        </authorList>
    </citation>
    <scope>NUCLEOTIDE SEQUENCE</scope>
    <source>
        <strain evidence="8">02402/16</strain>
        <tissue evidence="8">Leaf</tissue>
    </source>
</reference>
<feature type="region of interest" description="Disordered" evidence="6">
    <location>
        <begin position="86"/>
        <end position="105"/>
    </location>
</feature>
<gene>
    <name evidence="8" type="ORF">QYE76_045427</name>
</gene>
<dbReference type="GO" id="GO:0005634">
    <property type="term" value="C:nucleus"/>
    <property type="evidence" value="ECO:0007669"/>
    <property type="project" value="UniProtKB-SubCell"/>
</dbReference>
<feature type="compositionally biased region" description="Low complexity" evidence="6">
    <location>
        <begin position="447"/>
        <end position="459"/>
    </location>
</feature>
<keyword evidence="2" id="KW-0805">Transcription regulation</keyword>
<feature type="compositionally biased region" description="Low complexity" evidence="6">
    <location>
        <begin position="425"/>
        <end position="440"/>
    </location>
</feature>
<evidence type="ECO:0000313" key="9">
    <source>
        <dbReference type="Proteomes" id="UP001231189"/>
    </source>
</evidence>
<dbReference type="GO" id="GO:0003677">
    <property type="term" value="F:DNA binding"/>
    <property type="evidence" value="ECO:0007669"/>
    <property type="project" value="UniProtKB-KW"/>
</dbReference>
<feature type="compositionally biased region" description="Low complexity" evidence="6">
    <location>
        <begin position="405"/>
        <end position="416"/>
    </location>
</feature>
<keyword evidence="3" id="KW-0238">DNA-binding</keyword>
<feature type="region of interest" description="Disordered" evidence="6">
    <location>
        <begin position="176"/>
        <end position="288"/>
    </location>
</feature>
<proteinExistence type="predicted"/>
<feature type="region of interest" description="Disordered" evidence="6">
    <location>
        <begin position="404"/>
        <end position="459"/>
    </location>
</feature>
<dbReference type="InterPro" id="IPR036093">
    <property type="entry name" value="NAC_dom_sf"/>
</dbReference>
<feature type="domain" description="NAC" evidence="7">
    <location>
        <begin position="11"/>
        <end position="172"/>
    </location>
</feature>
<evidence type="ECO:0000256" key="6">
    <source>
        <dbReference type="SAM" id="MobiDB-lite"/>
    </source>
</evidence>
<evidence type="ECO:0000256" key="3">
    <source>
        <dbReference type="ARBA" id="ARBA00023125"/>
    </source>
</evidence>
<dbReference type="SUPFAM" id="SSF101941">
    <property type="entry name" value="NAC domain"/>
    <property type="match status" value="1"/>
</dbReference>
<dbReference type="AlphaFoldDB" id="A0AAD8TKF2"/>
<keyword evidence="9" id="KW-1185">Reference proteome</keyword>
<evidence type="ECO:0000256" key="5">
    <source>
        <dbReference type="ARBA" id="ARBA00023242"/>
    </source>
</evidence>
<feature type="compositionally biased region" description="Basic residues" evidence="6">
    <location>
        <begin position="278"/>
        <end position="287"/>
    </location>
</feature>
<sequence length="537" mass="60525">MSEIEEESNKFPPGFRFTPTDDELIEYYLLPRLQGRPHVPTDAIIEDYVYRYHPDQLLLNGEYKNRDHGGCWYFLSSRLRKYENGDRPSRCTEDGRGRWKTSTGTNSAVTRGKIKYSYSTLNYFEGTNYKEEDKGEWLMREITIPEYENKLDGSSKRRKTLDEFVVYKIYLTKEGKKNKNKAADDDDEDEAGPSGTSEETCPAAASQPLPEETGHQKEAKPKISKRRKRERTVQVATPKQALPAPPPGRCLGPQAGGQSQTPSICGGGMQARPGATGYHHHHHHGRTGRQMVYSTHASLPPRPPVAFTGHQAPPAYRAAPVASPGCFGPTPMGRQLGPAGQSFTPPRPVTLPSYTAMQTQPETEEMRERRVYQQHVNELAMHHRRMMQQHHQQQNGNTAYPAFMQQQQHQHQQQTQNGNAAHPAQQQWPMPFMQQQQQTQNGNVAHPAQQQRPMPSMQQQQPPYFGPGFNRQHVRPMAPQFLPHNYHQRVEAGQQVQCSSAVADFGATTTTTAETEVGSVVGATKEGTHVVKNDEET</sequence>
<dbReference type="Gene3D" id="2.170.150.80">
    <property type="entry name" value="NAC domain"/>
    <property type="match status" value="1"/>
</dbReference>
<comment type="subcellular location">
    <subcellularLocation>
        <location evidence="1">Nucleus</location>
    </subcellularLocation>
</comment>
<evidence type="ECO:0000256" key="2">
    <source>
        <dbReference type="ARBA" id="ARBA00023015"/>
    </source>
</evidence>
<evidence type="ECO:0000256" key="4">
    <source>
        <dbReference type="ARBA" id="ARBA00023163"/>
    </source>
</evidence>
<evidence type="ECO:0000259" key="7">
    <source>
        <dbReference type="PROSITE" id="PS51005"/>
    </source>
</evidence>
<organism evidence="8 9">
    <name type="scientific">Lolium multiflorum</name>
    <name type="common">Italian ryegrass</name>
    <name type="synonym">Lolium perenne subsp. multiflorum</name>
    <dbReference type="NCBI Taxonomy" id="4521"/>
    <lineage>
        <taxon>Eukaryota</taxon>
        <taxon>Viridiplantae</taxon>
        <taxon>Streptophyta</taxon>
        <taxon>Embryophyta</taxon>
        <taxon>Tracheophyta</taxon>
        <taxon>Spermatophyta</taxon>
        <taxon>Magnoliopsida</taxon>
        <taxon>Liliopsida</taxon>
        <taxon>Poales</taxon>
        <taxon>Poaceae</taxon>
        <taxon>BOP clade</taxon>
        <taxon>Pooideae</taxon>
        <taxon>Poodae</taxon>
        <taxon>Poeae</taxon>
        <taxon>Poeae Chloroplast Group 2 (Poeae type)</taxon>
        <taxon>Loliodinae</taxon>
        <taxon>Loliinae</taxon>
        <taxon>Lolium</taxon>
    </lineage>
</organism>
<feature type="compositionally biased region" description="Basic and acidic residues" evidence="6">
    <location>
        <begin position="86"/>
        <end position="97"/>
    </location>
</feature>
<accession>A0AAD8TKF2</accession>
<protein>
    <recommendedName>
        <fullName evidence="7">NAC domain-containing protein</fullName>
    </recommendedName>
</protein>
<dbReference type="PANTHER" id="PTHR31719:SF243">
    <property type="entry name" value="NAC DOMAIN-CONTAINING PROTEIN"/>
    <property type="match status" value="1"/>
</dbReference>
<dbReference type="Pfam" id="PF02365">
    <property type="entry name" value="NAM"/>
    <property type="match status" value="1"/>
</dbReference>
<comment type="caution">
    <text evidence="8">The sequence shown here is derived from an EMBL/GenBank/DDBJ whole genome shotgun (WGS) entry which is preliminary data.</text>
</comment>
<dbReference type="EMBL" id="JAUUTY010000002">
    <property type="protein sequence ID" value="KAK1684579.1"/>
    <property type="molecule type" value="Genomic_DNA"/>
</dbReference>
<dbReference type="GO" id="GO:0006355">
    <property type="term" value="P:regulation of DNA-templated transcription"/>
    <property type="evidence" value="ECO:0007669"/>
    <property type="project" value="InterPro"/>
</dbReference>
<evidence type="ECO:0000313" key="8">
    <source>
        <dbReference type="EMBL" id="KAK1684579.1"/>
    </source>
</evidence>
<feature type="compositionally biased region" description="Basic and acidic residues" evidence="6">
    <location>
        <begin position="212"/>
        <end position="221"/>
    </location>
</feature>
<evidence type="ECO:0000256" key="1">
    <source>
        <dbReference type="ARBA" id="ARBA00004123"/>
    </source>
</evidence>
<keyword evidence="4" id="KW-0804">Transcription</keyword>
<dbReference type="PANTHER" id="PTHR31719">
    <property type="entry name" value="NAC TRANSCRIPTION FACTOR 56"/>
    <property type="match status" value="1"/>
</dbReference>
<name>A0AAD8TKF2_LOLMU</name>
<dbReference type="PROSITE" id="PS51005">
    <property type="entry name" value="NAC"/>
    <property type="match status" value="1"/>
</dbReference>